<protein>
    <submittedName>
        <fullName evidence="3">Activator of 90 kDa heat shock protein ATPase homolog 1-like</fullName>
    </submittedName>
</protein>
<dbReference type="EMBL" id="LR782801">
    <property type="protein sequence ID" value="CAB3220661.1"/>
    <property type="molecule type" value="mRNA"/>
</dbReference>
<evidence type="ECO:0000256" key="1">
    <source>
        <dbReference type="ARBA" id="ARBA00006817"/>
    </source>
</evidence>
<accession>A0A6F9D6X1</accession>
<proteinExistence type="evidence at transcript level"/>
<dbReference type="Gene3D" id="3.15.10.20">
    <property type="entry name" value="Activator of Hsp90 ATPase Aha1, N-terminal domain"/>
    <property type="match status" value="1"/>
</dbReference>
<comment type="similarity">
    <text evidence="1">Belongs to the AHA1 family.</text>
</comment>
<evidence type="ECO:0000259" key="2">
    <source>
        <dbReference type="SMART" id="SM01000"/>
    </source>
</evidence>
<organism evidence="3">
    <name type="scientific">Phallusia mammillata</name>
    <dbReference type="NCBI Taxonomy" id="59560"/>
    <lineage>
        <taxon>Eukaryota</taxon>
        <taxon>Metazoa</taxon>
        <taxon>Chordata</taxon>
        <taxon>Tunicata</taxon>
        <taxon>Ascidiacea</taxon>
        <taxon>Phlebobranchia</taxon>
        <taxon>Ascidiidae</taxon>
        <taxon>Phallusia</taxon>
    </lineage>
</organism>
<name>A0A6F9D6X1_9ASCI</name>
<gene>
    <name evidence="3" type="primary">Ahsa1</name>
</gene>
<dbReference type="GO" id="GO:0001671">
    <property type="term" value="F:ATPase activator activity"/>
    <property type="evidence" value="ECO:0007669"/>
    <property type="project" value="InterPro"/>
</dbReference>
<dbReference type="InterPro" id="IPR013538">
    <property type="entry name" value="ASHA1/2-like_C"/>
</dbReference>
<dbReference type="Pfam" id="PF09229">
    <property type="entry name" value="Aha1_N"/>
    <property type="match status" value="1"/>
</dbReference>
<evidence type="ECO:0000313" key="3">
    <source>
        <dbReference type="EMBL" id="CAB3220661.1"/>
    </source>
</evidence>
<dbReference type="Pfam" id="PF08327">
    <property type="entry name" value="AHSA1"/>
    <property type="match status" value="1"/>
</dbReference>
<dbReference type="CDD" id="cd08892">
    <property type="entry name" value="SRPBCC_Aha1"/>
    <property type="match status" value="1"/>
</dbReference>
<dbReference type="GO" id="GO:0051087">
    <property type="term" value="F:protein-folding chaperone binding"/>
    <property type="evidence" value="ECO:0007669"/>
    <property type="project" value="InterPro"/>
</dbReference>
<dbReference type="AlphaFoldDB" id="A0A6F9D6X1"/>
<dbReference type="SMART" id="SM01000">
    <property type="entry name" value="Aha1_N"/>
    <property type="match status" value="1"/>
</dbReference>
<dbReference type="PANTHER" id="PTHR13009">
    <property type="entry name" value="HEAT SHOCK PROTEIN 90 HSP90 CO-CHAPERONE AHA-1"/>
    <property type="match status" value="1"/>
</dbReference>
<dbReference type="SUPFAM" id="SSF55961">
    <property type="entry name" value="Bet v1-like"/>
    <property type="match status" value="1"/>
</dbReference>
<dbReference type="PANTHER" id="PTHR13009:SF22">
    <property type="entry name" value="LD43819P"/>
    <property type="match status" value="1"/>
</dbReference>
<dbReference type="InterPro" id="IPR023393">
    <property type="entry name" value="START-like_dom_sf"/>
</dbReference>
<dbReference type="SUPFAM" id="SSF103111">
    <property type="entry name" value="Activator of Hsp90 ATPase, Aha1"/>
    <property type="match status" value="1"/>
</dbReference>
<keyword evidence="3" id="KW-0346">Stress response</keyword>
<reference evidence="3" key="1">
    <citation type="submission" date="2020-04" db="EMBL/GenBank/DDBJ databases">
        <authorList>
            <person name="Neveu A P."/>
        </authorList>
    </citation>
    <scope>NUCLEOTIDE SEQUENCE</scope>
    <source>
        <tissue evidence="3">Whole embryo</tissue>
    </source>
</reference>
<sequence>MAKWGEGDPRWIVEERADAHNVNNWHWREKDASDWSKKKINQLLKGLKIEDNNIGSCYISEITSCEGEASVSNRKKKIICIYDFQLKAKWKGSLQNSKITYTGMLEVPNLSEENSGDEVDVTVSFGKDDQKCDELKDLMRKKGIPILQEKFDEFAKSLRNECASTIQLPTNEENQNNKAKSVCNDNKINSAAPSTNKQINATAGVKINTKKLIMSESFMTSVDELYKTLTLKDRIQAWSRSPVQQDAASGETFTLFDGNVSGEFTSLARDSKIAMRWRFKSWPDAHYSNVTINLTQNSDGTKLELEQTGVPESSIEATKNGWKNYYWRSIKMTFGYGANIL</sequence>
<feature type="domain" description="Activator of Hsp90 ATPase AHSA1-like N-terminal" evidence="2">
    <location>
        <begin position="29"/>
        <end position="164"/>
    </location>
</feature>
<dbReference type="Gene3D" id="3.30.530.20">
    <property type="match status" value="1"/>
</dbReference>
<dbReference type="GO" id="GO:0005829">
    <property type="term" value="C:cytosol"/>
    <property type="evidence" value="ECO:0007669"/>
    <property type="project" value="TreeGrafter"/>
</dbReference>
<dbReference type="GO" id="GO:0006457">
    <property type="term" value="P:protein folding"/>
    <property type="evidence" value="ECO:0007669"/>
    <property type="project" value="TreeGrafter"/>
</dbReference>
<dbReference type="InterPro" id="IPR036338">
    <property type="entry name" value="Aha1"/>
</dbReference>
<dbReference type="InterPro" id="IPR015310">
    <property type="entry name" value="AHSA1-like_N"/>
</dbReference>